<evidence type="ECO:0000313" key="3">
    <source>
        <dbReference type="Proteomes" id="UP000545493"/>
    </source>
</evidence>
<dbReference type="AlphaFoldDB" id="A0A7X5UQW3"/>
<accession>A0A7X5UQW3</accession>
<reference evidence="2 3" key="1">
    <citation type="submission" date="2020-03" db="EMBL/GenBank/DDBJ databases">
        <title>Sequencing the genomes of 1000 actinobacteria strains.</title>
        <authorList>
            <person name="Klenk H.-P."/>
        </authorList>
    </citation>
    <scope>NUCLEOTIDE SEQUENCE [LARGE SCALE GENOMIC DNA]</scope>
    <source>
        <strain evidence="2 3">DSM 45685</strain>
    </source>
</reference>
<proteinExistence type="predicted"/>
<evidence type="ECO:0000256" key="1">
    <source>
        <dbReference type="SAM" id="MobiDB-lite"/>
    </source>
</evidence>
<dbReference type="Proteomes" id="UP000545493">
    <property type="component" value="Unassembled WGS sequence"/>
</dbReference>
<dbReference type="RefSeq" id="WP_167170298.1">
    <property type="nucleotide sequence ID" value="NZ_JAAOYM010000001.1"/>
</dbReference>
<protein>
    <submittedName>
        <fullName evidence="2">Uncharacterized protein</fullName>
    </submittedName>
</protein>
<dbReference type="EMBL" id="JAAOYM010000001">
    <property type="protein sequence ID" value="NIJ12074.1"/>
    <property type="molecule type" value="Genomic_DNA"/>
</dbReference>
<evidence type="ECO:0000313" key="2">
    <source>
        <dbReference type="EMBL" id="NIJ12074.1"/>
    </source>
</evidence>
<gene>
    <name evidence="2" type="ORF">FHU38_002418</name>
</gene>
<keyword evidence="3" id="KW-1185">Reference proteome</keyword>
<feature type="region of interest" description="Disordered" evidence="1">
    <location>
        <begin position="1"/>
        <end position="38"/>
    </location>
</feature>
<organism evidence="2 3">
    <name type="scientific">Saccharomonospora amisosensis</name>
    <dbReference type="NCBI Taxonomy" id="1128677"/>
    <lineage>
        <taxon>Bacteria</taxon>
        <taxon>Bacillati</taxon>
        <taxon>Actinomycetota</taxon>
        <taxon>Actinomycetes</taxon>
        <taxon>Pseudonocardiales</taxon>
        <taxon>Pseudonocardiaceae</taxon>
        <taxon>Saccharomonospora</taxon>
    </lineage>
</organism>
<sequence>MDQPARTACRWWRRDESSTPTRPVWTPTEQPPESFTPVDPPQWVWVDLRTTLRRDAFTFTDDTADGLQYRYEVKGLLRGWMPAVDGAPLAMVTYQLLTADLEWRTVVTAFVPRHHIRFRARTGREVS</sequence>
<comment type="caution">
    <text evidence="2">The sequence shown here is derived from an EMBL/GenBank/DDBJ whole genome shotgun (WGS) entry which is preliminary data.</text>
</comment>
<name>A0A7X5UQW3_9PSEU</name>